<dbReference type="Pfam" id="PF00072">
    <property type="entry name" value="Response_reg"/>
    <property type="match status" value="2"/>
</dbReference>
<dbReference type="InterPro" id="IPR003661">
    <property type="entry name" value="HisK_dim/P_dom"/>
</dbReference>
<keyword evidence="3 11" id="KW-0597">Phosphoprotein</keyword>
<evidence type="ECO:0000259" key="13">
    <source>
        <dbReference type="PROSITE" id="PS50110"/>
    </source>
</evidence>
<dbReference type="Proteomes" id="UP000316801">
    <property type="component" value="Unassembled WGS sequence"/>
</dbReference>
<feature type="domain" description="PAS" evidence="14">
    <location>
        <begin position="293"/>
        <end position="362"/>
    </location>
</feature>
<dbReference type="PRINTS" id="PR00344">
    <property type="entry name" value="BCTRLSENSOR"/>
</dbReference>
<keyword evidence="5" id="KW-0547">Nucleotide-binding</keyword>
<keyword evidence="7" id="KW-0067">ATP-binding</keyword>
<dbReference type="Pfam" id="PF02518">
    <property type="entry name" value="HATPase_c"/>
    <property type="match status" value="1"/>
</dbReference>
<evidence type="ECO:0000256" key="8">
    <source>
        <dbReference type="ARBA" id="ARBA00023012"/>
    </source>
</evidence>
<keyword evidence="6" id="KW-0418">Kinase</keyword>
<dbReference type="Gene3D" id="3.30.450.20">
    <property type="entry name" value="PAS domain"/>
    <property type="match status" value="3"/>
</dbReference>
<dbReference type="PANTHER" id="PTHR45339">
    <property type="entry name" value="HYBRID SIGNAL TRANSDUCTION HISTIDINE KINASE J"/>
    <property type="match status" value="1"/>
</dbReference>
<dbReference type="CDD" id="cd00130">
    <property type="entry name" value="PAS"/>
    <property type="match status" value="1"/>
</dbReference>
<dbReference type="InterPro" id="IPR001789">
    <property type="entry name" value="Sig_transdc_resp-reg_receiver"/>
</dbReference>
<evidence type="ECO:0000313" key="16">
    <source>
        <dbReference type="Proteomes" id="UP000316801"/>
    </source>
</evidence>
<dbReference type="InterPro" id="IPR003594">
    <property type="entry name" value="HATPase_dom"/>
</dbReference>
<keyword evidence="4" id="KW-0808">Transferase</keyword>
<dbReference type="Gene3D" id="1.10.287.130">
    <property type="match status" value="1"/>
</dbReference>
<dbReference type="InterPro" id="IPR000014">
    <property type="entry name" value="PAS"/>
</dbReference>
<dbReference type="Pfam" id="PF12860">
    <property type="entry name" value="PAS_7"/>
    <property type="match status" value="3"/>
</dbReference>
<accession>A0A549TD97</accession>
<dbReference type="SUPFAM" id="SSF55785">
    <property type="entry name" value="PYP-like sensor domain (PAS domain)"/>
    <property type="match status" value="4"/>
</dbReference>
<dbReference type="GO" id="GO:0000155">
    <property type="term" value="F:phosphorelay sensor kinase activity"/>
    <property type="evidence" value="ECO:0007669"/>
    <property type="project" value="InterPro"/>
</dbReference>
<organism evidence="15 16">
    <name type="scientific">Rhizobium straminoryzae</name>
    <dbReference type="NCBI Taxonomy" id="1387186"/>
    <lineage>
        <taxon>Bacteria</taxon>
        <taxon>Pseudomonadati</taxon>
        <taxon>Pseudomonadota</taxon>
        <taxon>Alphaproteobacteria</taxon>
        <taxon>Hyphomicrobiales</taxon>
        <taxon>Rhizobiaceae</taxon>
        <taxon>Rhizobium/Agrobacterium group</taxon>
        <taxon>Rhizobium</taxon>
    </lineage>
</organism>
<evidence type="ECO:0000259" key="14">
    <source>
        <dbReference type="PROSITE" id="PS50112"/>
    </source>
</evidence>
<dbReference type="SMART" id="SM00387">
    <property type="entry name" value="HATPase_c"/>
    <property type="match status" value="1"/>
</dbReference>
<dbReference type="SMART" id="SM00448">
    <property type="entry name" value="REC"/>
    <property type="match status" value="2"/>
</dbReference>
<evidence type="ECO:0000256" key="1">
    <source>
        <dbReference type="ARBA" id="ARBA00000085"/>
    </source>
</evidence>
<dbReference type="SMART" id="SM00091">
    <property type="entry name" value="PAS"/>
    <property type="match status" value="5"/>
</dbReference>
<dbReference type="InterPro" id="IPR013656">
    <property type="entry name" value="PAS_4"/>
</dbReference>
<dbReference type="NCBIfam" id="TIGR00229">
    <property type="entry name" value="sensory_box"/>
    <property type="match status" value="1"/>
</dbReference>
<dbReference type="Gene3D" id="3.40.50.2300">
    <property type="match status" value="2"/>
</dbReference>
<dbReference type="InterPro" id="IPR035965">
    <property type="entry name" value="PAS-like_dom_sf"/>
</dbReference>
<dbReference type="InterPro" id="IPR005467">
    <property type="entry name" value="His_kinase_dom"/>
</dbReference>
<dbReference type="CDD" id="cd00156">
    <property type="entry name" value="REC"/>
    <property type="match status" value="1"/>
</dbReference>
<keyword evidence="16" id="KW-1185">Reference proteome</keyword>
<dbReference type="SUPFAM" id="SSF55874">
    <property type="entry name" value="ATPase domain of HSP90 chaperone/DNA topoisomerase II/histidine kinase"/>
    <property type="match status" value="1"/>
</dbReference>
<feature type="domain" description="Response regulatory" evidence="13">
    <location>
        <begin position="1100"/>
        <end position="1218"/>
    </location>
</feature>
<protein>
    <recommendedName>
        <fullName evidence="10">Sensory/regulatory protein RpfC</fullName>
        <ecNumber evidence="2">2.7.13.3</ecNumber>
    </recommendedName>
</protein>
<evidence type="ECO:0000256" key="5">
    <source>
        <dbReference type="ARBA" id="ARBA00022741"/>
    </source>
</evidence>
<dbReference type="PROSITE" id="PS50112">
    <property type="entry name" value="PAS"/>
    <property type="match status" value="1"/>
</dbReference>
<dbReference type="SUPFAM" id="SSF47384">
    <property type="entry name" value="Homodimeric domain of signal transducing histidine kinase"/>
    <property type="match status" value="1"/>
</dbReference>
<evidence type="ECO:0000256" key="6">
    <source>
        <dbReference type="ARBA" id="ARBA00022777"/>
    </source>
</evidence>
<dbReference type="CDD" id="cd16922">
    <property type="entry name" value="HATPase_EvgS-ArcB-TorS-like"/>
    <property type="match status" value="1"/>
</dbReference>
<comment type="catalytic activity">
    <reaction evidence="1">
        <text>ATP + protein L-histidine = ADP + protein N-phospho-L-histidine.</text>
        <dbReference type="EC" id="2.7.13.3"/>
    </reaction>
</comment>
<feature type="modified residue" description="4-aspartylphosphate" evidence="11">
    <location>
        <position position="1149"/>
    </location>
</feature>
<dbReference type="EMBL" id="VJMG01000016">
    <property type="protein sequence ID" value="TRL40033.1"/>
    <property type="molecule type" value="Genomic_DNA"/>
</dbReference>
<dbReference type="CDD" id="cd17546">
    <property type="entry name" value="REC_hyHK_CKI1_RcsC-like"/>
    <property type="match status" value="1"/>
</dbReference>
<gene>
    <name evidence="15" type="ORF">FNA46_07110</name>
</gene>
<evidence type="ECO:0000256" key="11">
    <source>
        <dbReference type="PROSITE-ProRule" id="PRU00169"/>
    </source>
</evidence>
<dbReference type="EC" id="2.7.13.3" evidence="2"/>
<evidence type="ECO:0000256" key="10">
    <source>
        <dbReference type="ARBA" id="ARBA00068150"/>
    </source>
</evidence>
<sequence>MRDRDRPGDLLSSDRELLQRACDRINDLDVPAFIKDGSLRYVAVNDAYARRCGVGREAFAGRTAADMALSLEDDASLDKQRRSLVFGSDETSPCRDETGVLRHDMRVERFVTDDDRAYLFAVFEPVAWQPEAIPTEAGSDSPREEDAAGGLARGQVSLQMLGTALDLLDAGIGIFSESDALLYYNAQLDQYFQSLGAPLRVQMPLRELVEQVYRFQLQDMPETDEILRQREEWIAERMETLHARHWQAMEPLADGRWMRSVNRRLDNGWLIVLRLDVTEYKVQEMRLARKIEESEIFRAAFEDLPVAVFLRDSQRRLIYANGAYEAMVGESRSKIMGQTEDMMFPAAAERFREENERLLAEGGATEKAEDVPLADGRSMAAITRLARISSPAGEPYIVGSITDVTMVRRAQQEAERLHREVQAILDSLTVGVVILDDARRFEYANRTFRQLFCGEHADADPEAGDKRDYSAFVRAIFEMGSADPDEAQGVLAQHMQALDAEGEMAPVEVQTNDQRTILMARQHLADAKMLLSFVDITTVKKREKEVQEAREALERHGAIMHDATSVMSQGLLILREGRIVFCNEALSRILQVPPGLVQAGKPWRAVFAYCAARGDFGSPEQAEETFHYWQRMETEGKGFSASLCIEDTSFIDAEMNLSANGNWLAVFDDVTDVRMRERELQRLLGRAEAADRAKSEFLANMSHEIRTPMNGVLGMAELLAKSNLDTRQKTFTDIIVKSGNALLTIINDILDFSKIDAGQMTLRRAVFDPVEAVEDVATLLSSSASEKDIELLVRGASTHHTVIGDPGRFRQIVTNLVGNAVKFTERGHVLIDVTSEPAGDEGVTLTIRIEDTGLGIPDDKLKTIFEKFSQVDTSSTRRYEGTGLGLAITAGLVDLFGGRIAVESRLGQGSVFTVTLPFAMASARAVREAPVANIRGARVVVIDDNSVNRRILTEQLAMWDFDCVAVESGEEGLRLLRAAAAMGVEVDALILDYQMPEMSGLEVAAAMRNDPALTQIAIIFLTSMDTASSEQAFEQLQIEAHLMKPARSNLLRSTIGDVIRASRQKRRRGERAPARMVEGPVARPPVDVPAVADLPSSPLDVLVAEDNEVNQIVFTQILQATGLRFHIVPNGEEAVAAWRNQRPSLILMDVSMPVMNGHQATRRIREIEAQEGRHVPIVGVTAHALDSDRDLCLAAGMDDYLSKPISPEILEAKIRQWRVANARTGEASRP</sequence>
<evidence type="ECO:0000313" key="15">
    <source>
        <dbReference type="EMBL" id="TRL40033.1"/>
    </source>
</evidence>
<dbReference type="InterPro" id="IPR036097">
    <property type="entry name" value="HisK_dim/P_sf"/>
</dbReference>
<dbReference type="PANTHER" id="PTHR45339:SF5">
    <property type="entry name" value="HISTIDINE KINASE"/>
    <property type="match status" value="1"/>
</dbReference>
<comment type="subunit">
    <text evidence="9">At low DSF concentrations, interacts with RpfF.</text>
</comment>
<keyword evidence="8" id="KW-0902">Two-component regulatory system</keyword>
<feature type="domain" description="Histidine kinase" evidence="12">
    <location>
        <begin position="700"/>
        <end position="920"/>
    </location>
</feature>
<evidence type="ECO:0000256" key="4">
    <source>
        <dbReference type="ARBA" id="ARBA00022679"/>
    </source>
</evidence>
<evidence type="ECO:0000259" key="12">
    <source>
        <dbReference type="PROSITE" id="PS50109"/>
    </source>
</evidence>
<dbReference type="PROSITE" id="PS50110">
    <property type="entry name" value="RESPONSE_REGULATORY"/>
    <property type="match status" value="2"/>
</dbReference>
<dbReference type="SMART" id="SM00388">
    <property type="entry name" value="HisKA"/>
    <property type="match status" value="1"/>
</dbReference>
<evidence type="ECO:0000256" key="9">
    <source>
        <dbReference type="ARBA" id="ARBA00064003"/>
    </source>
</evidence>
<proteinExistence type="predicted"/>
<dbReference type="FunFam" id="3.30.565.10:FF:000010">
    <property type="entry name" value="Sensor histidine kinase RcsC"/>
    <property type="match status" value="1"/>
</dbReference>
<evidence type="ECO:0000256" key="2">
    <source>
        <dbReference type="ARBA" id="ARBA00012438"/>
    </source>
</evidence>
<feature type="domain" description="Response regulatory" evidence="13">
    <location>
        <begin position="938"/>
        <end position="1059"/>
    </location>
</feature>
<dbReference type="Gene3D" id="3.30.565.10">
    <property type="entry name" value="Histidine kinase-like ATPase, C-terminal domain"/>
    <property type="match status" value="1"/>
</dbReference>
<dbReference type="AlphaFoldDB" id="A0A549TD97"/>
<name>A0A549TD97_9HYPH</name>
<dbReference type="InterPro" id="IPR036890">
    <property type="entry name" value="HATPase_C_sf"/>
</dbReference>
<feature type="modified residue" description="4-aspartylphosphate" evidence="11">
    <location>
        <position position="992"/>
    </location>
</feature>
<dbReference type="InterPro" id="IPR004358">
    <property type="entry name" value="Sig_transdc_His_kin-like_C"/>
</dbReference>
<dbReference type="Pfam" id="PF08448">
    <property type="entry name" value="PAS_4"/>
    <property type="match status" value="1"/>
</dbReference>
<dbReference type="FunFam" id="1.10.287.130:FF:000002">
    <property type="entry name" value="Two-component osmosensing histidine kinase"/>
    <property type="match status" value="1"/>
</dbReference>
<dbReference type="Pfam" id="PF00512">
    <property type="entry name" value="HisKA"/>
    <property type="match status" value="1"/>
</dbReference>
<dbReference type="CDD" id="cd00082">
    <property type="entry name" value="HisKA"/>
    <property type="match status" value="1"/>
</dbReference>
<reference evidence="15 16" key="1">
    <citation type="submission" date="2019-07" db="EMBL/GenBank/DDBJ databases">
        <title>Ln-dependent methylotrophs.</title>
        <authorList>
            <person name="Tani A."/>
        </authorList>
    </citation>
    <scope>NUCLEOTIDE SEQUENCE [LARGE SCALE GENOMIC DNA]</scope>
    <source>
        <strain evidence="15 16">SM12</strain>
    </source>
</reference>
<evidence type="ECO:0000256" key="3">
    <source>
        <dbReference type="ARBA" id="ARBA00022553"/>
    </source>
</evidence>
<evidence type="ECO:0000256" key="7">
    <source>
        <dbReference type="ARBA" id="ARBA00022840"/>
    </source>
</evidence>
<comment type="caution">
    <text evidence="15">The sequence shown here is derived from an EMBL/GenBank/DDBJ whole genome shotgun (WGS) entry which is preliminary data.</text>
</comment>
<dbReference type="InterPro" id="IPR011006">
    <property type="entry name" value="CheY-like_superfamily"/>
</dbReference>
<dbReference type="GO" id="GO:0005524">
    <property type="term" value="F:ATP binding"/>
    <property type="evidence" value="ECO:0007669"/>
    <property type="project" value="UniProtKB-KW"/>
</dbReference>
<dbReference type="SUPFAM" id="SSF52172">
    <property type="entry name" value="CheY-like"/>
    <property type="match status" value="2"/>
</dbReference>
<dbReference type="PROSITE" id="PS50109">
    <property type="entry name" value="HIS_KIN"/>
    <property type="match status" value="1"/>
</dbReference>